<dbReference type="EMBL" id="JAUTXU010000188">
    <property type="protein sequence ID" value="KAK3700219.1"/>
    <property type="molecule type" value="Genomic_DNA"/>
</dbReference>
<accession>A0ACC3MP21</accession>
<evidence type="ECO:0000313" key="1">
    <source>
        <dbReference type="EMBL" id="KAK3700219.1"/>
    </source>
</evidence>
<reference evidence="1" key="1">
    <citation type="submission" date="2023-07" db="EMBL/GenBank/DDBJ databases">
        <title>Black Yeasts Isolated from many extreme environments.</title>
        <authorList>
            <person name="Coleine C."/>
            <person name="Stajich J.E."/>
            <person name="Selbmann L."/>
        </authorList>
    </citation>
    <scope>NUCLEOTIDE SEQUENCE</scope>
    <source>
        <strain evidence="1">CCFEE 5714</strain>
    </source>
</reference>
<gene>
    <name evidence="1" type="ORF">LTR37_016098</name>
</gene>
<evidence type="ECO:0000313" key="2">
    <source>
        <dbReference type="Proteomes" id="UP001281147"/>
    </source>
</evidence>
<proteinExistence type="predicted"/>
<name>A0ACC3MP21_9PEZI</name>
<sequence length="579" mass="64346">MTEARREERLQQGTVVIVGGGPVGLTLARVLSSHGVKSLLFERNQSTTTWPKMDLTNARSMELFHRIGLAQELRQQGVAPEIDQDVLISTGLERNGILGKWELPSVNSFRRRIEQQNDGTQPREPWQRISQAVFEKWLKAICDEDPLIELRFGWKVKSVQEDSDRVSTTVIDPSGTSVVFVSEYAVGCDGGSSTVRRSLGLSIDGGPIPVRAVLVHFKSRDLRRLHKHGRFWHIFFTDPSGGLGGAIIAQDEIDTWTTHLFLPVESDEDPSVLSSEEVVYRVLGGMYGPYPIMIDEILVGSTWRPVIAVTESWSGSHSRAFLAGDAAHQNIPTGGYGMNMGIADAFDLGWKLASVISGSGGTGLLESYEMERKPVASRNVAHSGVHFQVHAGLKDMLASNGADPRRVDDDTAEARHLRCQIHHYYQERDGENKDFGIEMDYRYRSPIILTDRAEDREPHWTPSAYTPSTWPGSRPPHIFLSDGSAIFDHFGKDWTLLCFSDAPCGQHLLVEAARTMSVPLKSINLASEPLAKRLYERNLVLIRPDEHVAWRSDSLEHTKAAYEVLETVTGRVACASVAS</sequence>
<dbReference type="Proteomes" id="UP001281147">
    <property type="component" value="Unassembled WGS sequence"/>
</dbReference>
<keyword evidence="2" id="KW-1185">Reference proteome</keyword>
<comment type="caution">
    <text evidence="1">The sequence shown here is derived from an EMBL/GenBank/DDBJ whole genome shotgun (WGS) entry which is preliminary data.</text>
</comment>
<protein>
    <submittedName>
        <fullName evidence="1">Uncharacterized protein</fullName>
    </submittedName>
</protein>
<organism evidence="1 2">
    <name type="scientific">Vermiconidia calcicola</name>
    <dbReference type="NCBI Taxonomy" id="1690605"/>
    <lineage>
        <taxon>Eukaryota</taxon>
        <taxon>Fungi</taxon>
        <taxon>Dikarya</taxon>
        <taxon>Ascomycota</taxon>
        <taxon>Pezizomycotina</taxon>
        <taxon>Dothideomycetes</taxon>
        <taxon>Dothideomycetidae</taxon>
        <taxon>Mycosphaerellales</taxon>
        <taxon>Extremaceae</taxon>
        <taxon>Vermiconidia</taxon>
    </lineage>
</organism>